<feature type="transmembrane region" description="Helical" evidence="6">
    <location>
        <begin position="149"/>
        <end position="167"/>
    </location>
</feature>
<feature type="transmembrane region" description="Helical" evidence="6">
    <location>
        <begin position="34"/>
        <end position="55"/>
    </location>
</feature>
<dbReference type="InterPro" id="IPR050638">
    <property type="entry name" value="AA-Vitamin_Transporters"/>
</dbReference>
<evidence type="ECO:0000313" key="8">
    <source>
        <dbReference type="EMBL" id="EUJ27587.1"/>
    </source>
</evidence>
<dbReference type="EMBL" id="AODG01000011">
    <property type="protein sequence ID" value="EUJ27587.1"/>
    <property type="molecule type" value="Genomic_DNA"/>
</dbReference>
<protein>
    <submittedName>
        <fullName evidence="8">Permease, drug/metabolite transporter (DMT) superfamily protein</fullName>
    </submittedName>
</protein>
<feature type="transmembrane region" description="Helical" evidence="6">
    <location>
        <begin position="67"/>
        <end position="89"/>
    </location>
</feature>
<dbReference type="PANTHER" id="PTHR32322:SF2">
    <property type="entry name" value="EAMA DOMAIN-CONTAINING PROTEIN"/>
    <property type="match status" value="1"/>
</dbReference>
<evidence type="ECO:0000259" key="7">
    <source>
        <dbReference type="Pfam" id="PF00892"/>
    </source>
</evidence>
<dbReference type="InterPro" id="IPR000620">
    <property type="entry name" value="EamA_dom"/>
</dbReference>
<feature type="transmembrane region" description="Helical" evidence="6">
    <location>
        <begin position="233"/>
        <end position="254"/>
    </location>
</feature>
<proteinExistence type="inferred from homology"/>
<feature type="transmembrane region" description="Helical" evidence="6">
    <location>
        <begin position="95"/>
        <end position="116"/>
    </location>
</feature>
<evidence type="ECO:0000256" key="3">
    <source>
        <dbReference type="ARBA" id="ARBA00022692"/>
    </source>
</evidence>
<comment type="subcellular location">
    <subcellularLocation>
        <location evidence="1">Endomembrane system</location>
        <topology evidence="1">Multi-pass membrane protein</topology>
    </subcellularLocation>
</comment>
<reference evidence="8 9" key="1">
    <citation type="submission" date="2012-12" db="EMBL/GenBank/DDBJ databases">
        <title>Novel taxa of Listeriaceae from agricultural environments in the United States.</title>
        <authorList>
            <person name="den Bakker H.C."/>
            <person name="Allred A."/>
            <person name="Warchocki S."/>
            <person name="Wright E.M."/>
            <person name="Burrell A."/>
            <person name="Nightingale K.K."/>
            <person name="Kephart D."/>
            <person name="Wiedmann M."/>
        </authorList>
    </citation>
    <scope>NUCLEOTIDE SEQUENCE [LARGE SCALE GENOMIC DNA]</scope>
    <source>
        <strain evidence="8 9">FSL F6-1183</strain>
    </source>
</reference>
<name>A0A829R7J1_LISGR</name>
<feature type="transmembrane region" description="Helical" evidence="6">
    <location>
        <begin position="179"/>
        <end position="198"/>
    </location>
</feature>
<comment type="similarity">
    <text evidence="2">Belongs to the EamA transporter family.</text>
</comment>
<keyword evidence="4 6" id="KW-1133">Transmembrane helix</keyword>
<evidence type="ECO:0000256" key="6">
    <source>
        <dbReference type="SAM" id="Phobius"/>
    </source>
</evidence>
<organism evidence="8 9">
    <name type="scientific">Listeria grayi FSL F6-1183</name>
    <dbReference type="NCBI Taxonomy" id="1265827"/>
    <lineage>
        <taxon>Bacteria</taxon>
        <taxon>Bacillati</taxon>
        <taxon>Bacillota</taxon>
        <taxon>Bacilli</taxon>
        <taxon>Bacillales</taxon>
        <taxon>Listeriaceae</taxon>
        <taxon>Listeria</taxon>
    </lineage>
</organism>
<dbReference type="Gene3D" id="1.10.3730.20">
    <property type="match status" value="1"/>
</dbReference>
<feature type="transmembrane region" description="Helical" evidence="6">
    <location>
        <begin position="288"/>
        <end position="306"/>
    </location>
</feature>
<feature type="transmembrane region" description="Helical" evidence="6">
    <location>
        <begin position="261"/>
        <end position="282"/>
    </location>
</feature>
<evidence type="ECO:0000256" key="4">
    <source>
        <dbReference type="ARBA" id="ARBA00022989"/>
    </source>
</evidence>
<dbReference type="InterPro" id="IPR037185">
    <property type="entry name" value="EmrE-like"/>
</dbReference>
<sequence length="314" mass="35040">MARLKICMYILLASLAVSTQEIVLKLAGNRFDPFYFTFLRFLIAAVIILFFAAMLTKRLLQHLDRTAFFLLALNGFLFVVIGMVLFQLAVDDTKAGVVAVLFSCNPIFTLVLTFFVFKEKLSIFSIISILISLAGMLLVVDPTNLTKPVGISLALGSAMLFSIYSIFSRKISLRTGMDTLEVTGFTFLFGSLELYLLMVCSKFPLVQHFLTSHEGFQVFAKIPLFVPLHWNDLPLVLISGIFNTALGFVLYFFIMKETSTTLAATQFFVKPALAPLLSFLFLGEPLKVMLILGVGVILIGSAFTIYGDHLYRKR</sequence>
<evidence type="ECO:0000256" key="1">
    <source>
        <dbReference type="ARBA" id="ARBA00004127"/>
    </source>
</evidence>
<feature type="domain" description="EamA" evidence="7">
    <location>
        <begin position="150"/>
        <end position="305"/>
    </location>
</feature>
<evidence type="ECO:0000313" key="9">
    <source>
        <dbReference type="Proteomes" id="UP000019251"/>
    </source>
</evidence>
<dbReference type="PANTHER" id="PTHR32322">
    <property type="entry name" value="INNER MEMBRANE TRANSPORTER"/>
    <property type="match status" value="1"/>
</dbReference>
<dbReference type="Proteomes" id="UP000019251">
    <property type="component" value="Unassembled WGS sequence"/>
</dbReference>
<dbReference type="Pfam" id="PF00892">
    <property type="entry name" value="EamA"/>
    <property type="match status" value="2"/>
</dbReference>
<evidence type="ECO:0000256" key="5">
    <source>
        <dbReference type="ARBA" id="ARBA00023136"/>
    </source>
</evidence>
<dbReference type="GO" id="GO:0016020">
    <property type="term" value="C:membrane"/>
    <property type="evidence" value="ECO:0007669"/>
    <property type="project" value="UniProtKB-SubCell"/>
</dbReference>
<feature type="domain" description="EamA" evidence="7">
    <location>
        <begin position="6"/>
        <end position="140"/>
    </location>
</feature>
<feature type="transmembrane region" description="Helical" evidence="6">
    <location>
        <begin position="123"/>
        <end position="143"/>
    </location>
</feature>
<keyword evidence="5 6" id="KW-0472">Membrane</keyword>
<dbReference type="AlphaFoldDB" id="A0A829R7J1"/>
<comment type="caution">
    <text evidence="8">The sequence shown here is derived from an EMBL/GenBank/DDBJ whole genome shotgun (WGS) entry which is preliminary data.</text>
</comment>
<evidence type="ECO:0000256" key="2">
    <source>
        <dbReference type="ARBA" id="ARBA00007362"/>
    </source>
</evidence>
<gene>
    <name evidence="8" type="ORF">LMUR_08614</name>
</gene>
<accession>A0A829R7J1</accession>
<dbReference type="SUPFAM" id="SSF103481">
    <property type="entry name" value="Multidrug resistance efflux transporter EmrE"/>
    <property type="match status" value="2"/>
</dbReference>
<keyword evidence="3 6" id="KW-0812">Transmembrane</keyword>
<dbReference type="RefSeq" id="WP_036106182.1">
    <property type="nucleotide sequence ID" value="NZ_AODG01000011.1"/>
</dbReference>